<proteinExistence type="predicted"/>
<accession>A0ABN3QJP3</accession>
<dbReference type="Gene3D" id="1.10.260.40">
    <property type="entry name" value="lambda repressor-like DNA-binding domains"/>
    <property type="match status" value="1"/>
</dbReference>
<dbReference type="SUPFAM" id="SSF81901">
    <property type="entry name" value="HCP-like"/>
    <property type="match status" value="1"/>
</dbReference>
<feature type="domain" description="HTH cro/C1-type" evidence="2">
    <location>
        <begin position="11"/>
        <end position="64"/>
    </location>
</feature>
<comment type="caution">
    <text evidence="3">The sequence shown here is derived from an EMBL/GenBank/DDBJ whole genome shotgun (WGS) entry which is preliminary data.</text>
</comment>
<dbReference type="SUPFAM" id="SSF47413">
    <property type="entry name" value="lambda repressor-like DNA-binding domains"/>
    <property type="match status" value="1"/>
</dbReference>
<feature type="region of interest" description="Disordered" evidence="1">
    <location>
        <begin position="1"/>
        <end position="26"/>
    </location>
</feature>
<gene>
    <name evidence="3" type="ORF">GCM10010307_17960</name>
</gene>
<evidence type="ECO:0000256" key="1">
    <source>
        <dbReference type="SAM" id="MobiDB-lite"/>
    </source>
</evidence>
<dbReference type="InterPro" id="IPR001387">
    <property type="entry name" value="Cro/C1-type_HTH"/>
</dbReference>
<dbReference type="Gene3D" id="1.25.40.10">
    <property type="entry name" value="Tetratricopeptide repeat domain"/>
    <property type="match status" value="1"/>
</dbReference>
<feature type="region of interest" description="Disordered" evidence="1">
    <location>
        <begin position="61"/>
        <end position="87"/>
    </location>
</feature>
<dbReference type="Pfam" id="PF13560">
    <property type="entry name" value="HTH_31"/>
    <property type="match status" value="1"/>
</dbReference>
<evidence type="ECO:0000313" key="3">
    <source>
        <dbReference type="EMBL" id="GAA2628255.1"/>
    </source>
</evidence>
<evidence type="ECO:0000259" key="2">
    <source>
        <dbReference type="PROSITE" id="PS50943"/>
    </source>
</evidence>
<dbReference type="SMART" id="SM00530">
    <property type="entry name" value="HTH_XRE"/>
    <property type="match status" value="1"/>
</dbReference>
<dbReference type="InterPro" id="IPR011990">
    <property type="entry name" value="TPR-like_helical_dom_sf"/>
</dbReference>
<dbReference type="PROSITE" id="PS50943">
    <property type="entry name" value="HTH_CROC1"/>
    <property type="match status" value="1"/>
</dbReference>
<name>A0ABN3QJP3_9ACTN</name>
<evidence type="ECO:0000313" key="4">
    <source>
        <dbReference type="Proteomes" id="UP001500151"/>
    </source>
</evidence>
<keyword evidence="4" id="KW-1185">Reference proteome</keyword>
<dbReference type="InterPro" id="IPR010982">
    <property type="entry name" value="Lambda_DNA-bd_dom_sf"/>
</dbReference>
<reference evidence="3 4" key="1">
    <citation type="journal article" date="2019" name="Int. J. Syst. Evol. Microbiol.">
        <title>The Global Catalogue of Microorganisms (GCM) 10K type strain sequencing project: providing services to taxonomists for standard genome sequencing and annotation.</title>
        <authorList>
            <consortium name="The Broad Institute Genomics Platform"/>
            <consortium name="The Broad Institute Genome Sequencing Center for Infectious Disease"/>
            <person name="Wu L."/>
            <person name="Ma J."/>
        </authorList>
    </citation>
    <scope>NUCLEOTIDE SEQUENCE [LARGE SCALE GENOMIC DNA]</scope>
    <source>
        <strain evidence="3 4">JCM 4524</strain>
    </source>
</reference>
<sequence>MATQPEFGRRMRELRRHAGMSQADLAGPELSASYVSLLESGKRVPSPEVVAALAERLGVTPQSFQEKGTGSPEHGAGDGVADDTSKDDGRRIDLVELLFRARKEEEEGASDTAAEQLTEILNSYGDGPHRDMLWEARWSLARIHGRSRRVDESRRLLRQLLDDEYTRSSAERLERVARHLAELSLSNGSLVDGLRFAQLAWTLAEPHQEASVAVRAGTVLVNACAWSGYERWGREVADALIARLSDEIPWPQRSAAYRESARLCLLADDYAQARTWFECALEQTDPQQDINAWAEAQYYLAIAEFLVDQGLDERVDARLARARPVIEVLGHTSMLVHLAVLEGHLALRRGEPDRARLMADASVEAGSWPATHEVGVNLLWTARIYRALGNTSTAAAVYRRAAELCEQGGAMHFCAYTWRELAELPTAQSVMD</sequence>
<organism evidence="3 4">
    <name type="scientific">Streptomyces vastus</name>
    <dbReference type="NCBI Taxonomy" id="285451"/>
    <lineage>
        <taxon>Bacteria</taxon>
        <taxon>Bacillati</taxon>
        <taxon>Actinomycetota</taxon>
        <taxon>Actinomycetes</taxon>
        <taxon>Kitasatosporales</taxon>
        <taxon>Streptomycetaceae</taxon>
        <taxon>Streptomyces</taxon>
    </lineage>
</organism>
<dbReference type="Proteomes" id="UP001500151">
    <property type="component" value="Unassembled WGS sequence"/>
</dbReference>
<dbReference type="EMBL" id="BAAASJ010000020">
    <property type="protein sequence ID" value="GAA2628255.1"/>
    <property type="molecule type" value="Genomic_DNA"/>
</dbReference>
<dbReference type="CDD" id="cd00093">
    <property type="entry name" value="HTH_XRE"/>
    <property type="match status" value="1"/>
</dbReference>
<protein>
    <recommendedName>
        <fullName evidence="2">HTH cro/C1-type domain-containing protein</fullName>
    </recommendedName>
</protein>